<comment type="similarity">
    <text evidence="2">Belongs to the histone-like protein H-NS family.</text>
</comment>
<comment type="subcellular location">
    <subcellularLocation>
        <location evidence="1">Cytoplasm</location>
        <location evidence="1">Nucleoid</location>
    </subcellularLocation>
</comment>
<dbReference type="SUPFAM" id="SSF81273">
    <property type="entry name" value="H-NS histone-like proteins"/>
    <property type="match status" value="1"/>
</dbReference>
<evidence type="ECO:0000256" key="1">
    <source>
        <dbReference type="ARBA" id="ARBA00004453"/>
    </source>
</evidence>
<dbReference type="SMART" id="SM00528">
    <property type="entry name" value="HNS"/>
    <property type="match status" value="1"/>
</dbReference>
<evidence type="ECO:0000313" key="7">
    <source>
        <dbReference type="EMBL" id="CUV16224.1"/>
    </source>
</evidence>
<dbReference type="GO" id="GO:0009295">
    <property type="term" value="C:nucleoid"/>
    <property type="evidence" value="ECO:0007669"/>
    <property type="project" value="UniProtKB-SubCell"/>
</dbReference>
<name>A0A0S4U1U1_RALSL</name>
<reference evidence="7" key="1">
    <citation type="submission" date="2015-10" db="EMBL/GenBank/DDBJ databases">
        <authorList>
            <person name="Gilbert D.G."/>
        </authorList>
    </citation>
    <scope>NUCLEOTIDE SEQUENCE</scope>
    <source>
        <strain evidence="7">Phyl III-seqv23</strain>
    </source>
</reference>
<keyword evidence="3" id="KW-0963">Cytoplasm</keyword>
<proteinExistence type="inferred from homology"/>
<dbReference type="InterPro" id="IPR027444">
    <property type="entry name" value="H-NS_C_dom"/>
</dbReference>
<dbReference type="PANTHER" id="PTHR38097">
    <property type="match status" value="1"/>
</dbReference>
<feature type="region of interest" description="Disordered" evidence="5">
    <location>
        <begin position="53"/>
        <end position="81"/>
    </location>
</feature>
<evidence type="ECO:0000256" key="3">
    <source>
        <dbReference type="ARBA" id="ARBA00022490"/>
    </source>
</evidence>
<evidence type="ECO:0000256" key="5">
    <source>
        <dbReference type="SAM" id="MobiDB-lite"/>
    </source>
</evidence>
<feature type="domain" description="DNA-binding protein H-NS-like C-terminal" evidence="6">
    <location>
        <begin position="57"/>
        <end position="95"/>
    </location>
</feature>
<sequence>MAKYQELLAQKAALEEQIEAARQAELKAVIEQVRQVVQDYGLCAEDLGLQPKRGKKASVKTPAAPKYRDPKTGATWSGRGRAPAWIGKNRARFLIE</sequence>
<evidence type="ECO:0000259" key="6">
    <source>
        <dbReference type="SMART" id="SM00528"/>
    </source>
</evidence>
<dbReference type="AlphaFoldDB" id="A0A0S4U1U1"/>
<keyword evidence="4" id="KW-0238">DNA-binding</keyword>
<dbReference type="GO" id="GO:0003677">
    <property type="term" value="F:DNA binding"/>
    <property type="evidence" value="ECO:0007669"/>
    <property type="project" value="UniProtKB-KW"/>
</dbReference>
<accession>A0A0S4U1U1</accession>
<dbReference type="Gene3D" id="4.10.430.30">
    <property type="match status" value="1"/>
</dbReference>
<dbReference type="EMBL" id="LN899821">
    <property type="protein sequence ID" value="CUV16224.1"/>
    <property type="molecule type" value="Genomic_DNA"/>
</dbReference>
<protein>
    <submittedName>
        <fullName evidence="7">Histone-like nucleoid-structuring protein H-NS</fullName>
    </submittedName>
</protein>
<gene>
    <name evidence="7" type="ORF">PSS4_v1_50009</name>
</gene>
<dbReference type="Pfam" id="PF00816">
    <property type="entry name" value="Histone_HNS"/>
    <property type="match status" value="1"/>
</dbReference>
<evidence type="ECO:0000256" key="2">
    <source>
        <dbReference type="ARBA" id="ARBA00010610"/>
    </source>
</evidence>
<organism evidence="7">
    <name type="scientific">Ralstonia solanacearum</name>
    <name type="common">Pseudomonas solanacearum</name>
    <dbReference type="NCBI Taxonomy" id="305"/>
    <lineage>
        <taxon>Bacteria</taxon>
        <taxon>Pseudomonadati</taxon>
        <taxon>Pseudomonadota</taxon>
        <taxon>Betaproteobacteria</taxon>
        <taxon>Burkholderiales</taxon>
        <taxon>Burkholderiaceae</taxon>
        <taxon>Ralstonia</taxon>
        <taxon>Ralstonia solanacearum species complex</taxon>
    </lineage>
</organism>
<evidence type="ECO:0000256" key="4">
    <source>
        <dbReference type="ARBA" id="ARBA00023125"/>
    </source>
</evidence>
<dbReference type="PANTHER" id="PTHR38097:SF2">
    <property type="entry name" value="DNA-BINDING PROTEIN STPA"/>
    <property type="match status" value="1"/>
</dbReference>